<dbReference type="InterPro" id="IPR054542">
    <property type="entry name" value="Cys_met_metab_PP"/>
</dbReference>
<gene>
    <name evidence="5" type="ORF">HCU67_05760</name>
</gene>
<dbReference type="InterPro" id="IPR015424">
    <property type="entry name" value="PyrdxlP-dep_Trfase"/>
</dbReference>
<name>A0ABX1GNE3_9FLAO</name>
<dbReference type="PIRSF" id="PIRSF001434">
    <property type="entry name" value="CGS"/>
    <property type="match status" value="1"/>
</dbReference>
<dbReference type="RefSeq" id="WP_168551615.1">
    <property type="nucleotide sequence ID" value="NZ_JAAWWL010000001.1"/>
</dbReference>
<dbReference type="Gene3D" id="3.40.640.10">
    <property type="entry name" value="Type I PLP-dependent aspartate aminotransferase-like (Major domain)"/>
    <property type="match status" value="1"/>
</dbReference>
<evidence type="ECO:0000256" key="2">
    <source>
        <dbReference type="ARBA" id="ARBA00009077"/>
    </source>
</evidence>
<dbReference type="InterPro" id="IPR015421">
    <property type="entry name" value="PyrdxlP-dep_Trfase_major"/>
</dbReference>
<comment type="caution">
    <text evidence="5">The sequence shown here is derived from an EMBL/GenBank/DDBJ whole genome shotgun (WGS) entry which is preliminary data.</text>
</comment>
<protein>
    <submittedName>
        <fullName evidence="5">Cystathionine gamma-synthase</fullName>
        <ecNumber evidence="5">2.5.1.48</ecNumber>
    </submittedName>
</protein>
<sequence length="384" mass="41836">MSKKDLRFNSKTIHGGQHPDAAYGAVMPPIYQTSTYAQTTPGGHKGFEYSRSANPTRTALENALASIENGTYGLAFASGLSAIDAVIKLLEPGDEVISTNDLYGGSYRLFRQIFEKFGITFHFMGMQSVDAIAEKVNGNTKLIWVETPTNPMMNVIDIASISKLAKDKGLLLAVDNTFATPYLQRPLDLGADIVMHSATKYLGGHSDVVVGALVVKDKDLADKLYFIQNASGAVCGPMDSFLTLRGIKTLHVRMQRHCENGKIIAEYLKDHQKIEKVYWPGFEEHPNHDIAKTQMDDFGGMISFIPKGSSFEDAVKIVENLRVFTLAESLGGVESLAGHPASMTHASIPKVEREKSGVVDSLIRLSVGIEDAEDLIADLEQAIG</sequence>
<dbReference type="Proteomes" id="UP000718451">
    <property type="component" value="Unassembled WGS sequence"/>
</dbReference>
<dbReference type="Gene3D" id="3.90.1150.10">
    <property type="entry name" value="Aspartate Aminotransferase, domain 1"/>
    <property type="match status" value="1"/>
</dbReference>
<dbReference type="SUPFAM" id="SSF53383">
    <property type="entry name" value="PLP-dependent transferases"/>
    <property type="match status" value="1"/>
</dbReference>
<dbReference type="Pfam" id="PF01053">
    <property type="entry name" value="Cys_Met_Meta_PP"/>
    <property type="match status" value="1"/>
</dbReference>
<evidence type="ECO:0000313" key="6">
    <source>
        <dbReference type="Proteomes" id="UP000718451"/>
    </source>
</evidence>
<dbReference type="PROSITE" id="PS00868">
    <property type="entry name" value="CYS_MET_METAB_PP"/>
    <property type="match status" value="1"/>
</dbReference>
<organism evidence="5 6">
    <name type="scientific">Croceivirga thetidis</name>
    <dbReference type="NCBI Taxonomy" id="2721623"/>
    <lineage>
        <taxon>Bacteria</taxon>
        <taxon>Pseudomonadati</taxon>
        <taxon>Bacteroidota</taxon>
        <taxon>Flavobacteriia</taxon>
        <taxon>Flavobacteriales</taxon>
        <taxon>Flavobacteriaceae</taxon>
        <taxon>Croceivirga</taxon>
    </lineage>
</organism>
<comment type="similarity">
    <text evidence="2 4">Belongs to the trans-sulfuration enzymes family.</text>
</comment>
<evidence type="ECO:0000256" key="4">
    <source>
        <dbReference type="RuleBase" id="RU362118"/>
    </source>
</evidence>
<dbReference type="GO" id="GO:0003962">
    <property type="term" value="F:cystathionine gamma-synthase activity"/>
    <property type="evidence" value="ECO:0007669"/>
    <property type="project" value="UniProtKB-EC"/>
</dbReference>
<dbReference type="PANTHER" id="PTHR11808:SF15">
    <property type="entry name" value="CYSTATHIONINE GAMMA-LYASE"/>
    <property type="match status" value="1"/>
</dbReference>
<keyword evidence="3 4" id="KW-0663">Pyridoxal phosphate</keyword>
<dbReference type="PANTHER" id="PTHR11808">
    <property type="entry name" value="TRANS-SULFURATION ENZYME FAMILY MEMBER"/>
    <property type="match status" value="1"/>
</dbReference>
<dbReference type="EMBL" id="JAAWWL010000001">
    <property type="protein sequence ID" value="NKI31442.1"/>
    <property type="molecule type" value="Genomic_DNA"/>
</dbReference>
<comment type="cofactor">
    <cofactor evidence="1 4">
        <name>pyridoxal 5'-phosphate</name>
        <dbReference type="ChEBI" id="CHEBI:597326"/>
    </cofactor>
</comment>
<evidence type="ECO:0000313" key="5">
    <source>
        <dbReference type="EMBL" id="NKI31442.1"/>
    </source>
</evidence>
<dbReference type="CDD" id="cd00614">
    <property type="entry name" value="CGS_like"/>
    <property type="match status" value="1"/>
</dbReference>
<proteinExistence type="inferred from homology"/>
<keyword evidence="5" id="KW-0808">Transferase</keyword>
<dbReference type="InterPro" id="IPR015422">
    <property type="entry name" value="PyrdxlP-dep_Trfase_small"/>
</dbReference>
<evidence type="ECO:0000256" key="1">
    <source>
        <dbReference type="ARBA" id="ARBA00001933"/>
    </source>
</evidence>
<dbReference type="NCBIfam" id="NF005871">
    <property type="entry name" value="PRK07811.1"/>
    <property type="match status" value="1"/>
</dbReference>
<reference evidence="5 6" key="1">
    <citation type="submission" date="2020-04" db="EMBL/GenBank/DDBJ databases">
        <authorList>
            <person name="Yoon J."/>
        </authorList>
    </citation>
    <scope>NUCLEOTIDE SEQUENCE [LARGE SCALE GENOMIC DNA]</scope>
    <source>
        <strain evidence="5 6">DJ-13</strain>
    </source>
</reference>
<dbReference type="InterPro" id="IPR000277">
    <property type="entry name" value="Cys/Met-Metab_PyrdxlP-dep_enz"/>
</dbReference>
<keyword evidence="6" id="KW-1185">Reference proteome</keyword>
<accession>A0ABX1GNE3</accession>
<dbReference type="EC" id="2.5.1.48" evidence="5"/>
<evidence type="ECO:0000256" key="3">
    <source>
        <dbReference type="ARBA" id="ARBA00022898"/>
    </source>
</evidence>